<accession>A0A367FQ92</accession>
<dbReference type="AlphaFoldDB" id="A0A367FQ92"/>
<dbReference type="EMBL" id="QOIL01000003">
    <property type="protein sequence ID" value="RCG32079.1"/>
    <property type="molecule type" value="Genomic_DNA"/>
</dbReference>
<keyword evidence="2" id="KW-0560">Oxidoreductase</keyword>
<dbReference type="InterPro" id="IPR002347">
    <property type="entry name" value="SDR_fam"/>
</dbReference>
<comment type="similarity">
    <text evidence="1">Belongs to the short-chain dehydrogenases/reductases (SDR) family.</text>
</comment>
<proteinExistence type="inferred from homology"/>
<feature type="domain" description="Ketoreductase" evidence="3">
    <location>
        <begin position="7"/>
        <end position="181"/>
    </location>
</feature>
<sequence>MSSLSGKVVVVTGASGGVGRAVVRILGQKGAKVALIARGETGLATAAAEVGGEGGTAKVFPADVADHEQVEAAADAVERDLGPIDVWINVAFSSVFARFLEIEPEEFERTTAVTYLGYVWGTRAALRRMRPRNQGVIVQTGSALAYRGIPLQSAYCGAKHAIKGFTESIRTELLNDHSDVKITMVQLPAVNTPQFDWVLSRLRRHPQPVPPIFQPEVAARAIVYAAEHPSRREYWVGGSTAATIIGERLVPGLIDRYLGRTGVRSQQTDEKKPTGVANLWEPADENRDYGAHGSFDARSKDRSVQVWLSQNRNRLAAALGGAAATALAVRTLLRR</sequence>
<dbReference type="Pfam" id="PF00106">
    <property type="entry name" value="adh_short"/>
    <property type="match status" value="1"/>
</dbReference>
<evidence type="ECO:0000313" key="5">
    <source>
        <dbReference type="Proteomes" id="UP000253094"/>
    </source>
</evidence>
<evidence type="ECO:0000256" key="2">
    <source>
        <dbReference type="ARBA" id="ARBA00023002"/>
    </source>
</evidence>
<organism evidence="4 5">
    <name type="scientific">Sphaerisporangium album</name>
    <dbReference type="NCBI Taxonomy" id="509200"/>
    <lineage>
        <taxon>Bacteria</taxon>
        <taxon>Bacillati</taxon>
        <taxon>Actinomycetota</taxon>
        <taxon>Actinomycetes</taxon>
        <taxon>Streptosporangiales</taxon>
        <taxon>Streptosporangiaceae</taxon>
        <taxon>Sphaerisporangium</taxon>
    </lineage>
</organism>
<gene>
    <name evidence="4" type="ORF">DQ384_06025</name>
</gene>
<dbReference type="Gene3D" id="3.40.50.720">
    <property type="entry name" value="NAD(P)-binding Rossmann-like Domain"/>
    <property type="match status" value="1"/>
</dbReference>
<dbReference type="GO" id="GO:0016491">
    <property type="term" value="F:oxidoreductase activity"/>
    <property type="evidence" value="ECO:0007669"/>
    <property type="project" value="UniProtKB-KW"/>
</dbReference>
<dbReference type="InterPro" id="IPR057326">
    <property type="entry name" value="KR_dom"/>
</dbReference>
<name>A0A367FQ92_9ACTN</name>
<keyword evidence="5" id="KW-1185">Reference proteome</keyword>
<protein>
    <submittedName>
        <fullName evidence="4">SDR family NAD(P)-dependent oxidoreductase</fullName>
    </submittedName>
</protein>
<dbReference type="GO" id="GO:0016020">
    <property type="term" value="C:membrane"/>
    <property type="evidence" value="ECO:0007669"/>
    <property type="project" value="TreeGrafter"/>
</dbReference>
<dbReference type="PRINTS" id="PR00081">
    <property type="entry name" value="GDHRDH"/>
</dbReference>
<dbReference type="OrthoDB" id="151996at2"/>
<evidence type="ECO:0000259" key="3">
    <source>
        <dbReference type="SMART" id="SM00822"/>
    </source>
</evidence>
<reference evidence="4 5" key="1">
    <citation type="submission" date="2018-06" db="EMBL/GenBank/DDBJ databases">
        <title>Sphaerisporangium craniellae sp. nov., isolated from a marine sponge in the South China Sea.</title>
        <authorList>
            <person name="Li L."/>
        </authorList>
    </citation>
    <scope>NUCLEOTIDE SEQUENCE [LARGE SCALE GENOMIC DNA]</scope>
    <source>
        <strain evidence="4 5">CCTCC AA 208026</strain>
    </source>
</reference>
<dbReference type="InterPro" id="IPR036291">
    <property type="entry name" value="NAD(P)-bd_dom_sf"/>
</dbReference>
<dbReference type="PROSITE" id="PS00061">
    <property type="entry name" value="ADH_SHORT"/>
    <property type="match status" value="1"/>
</dbReference>
<dbReference type="InterPro" id="IPR020904">
    <property type="entry name" value="Sc_DH/Rdtase_CS"/>
</dbReference>
<dbReference type="RefSeq" id="WP_114027694.1">
    <property type="nucleotide sequence ID" value="NZ_QOIL01000003.1"/>
</dbReference>
<dbReference type="NCBIfam" id="NF005495">
    <property type="entry name" value="PRK07109.1"/>
    <property type="match status" value="1"/>
</dbReference>
<dbReference type="Proteomes" id="UP000253094">
    <property type="component" value="Unassembled WGS sequence"/>
</dbReference>
<dbReference type="SUPFAM" id="SSF51735">
    <property type="entry name" value="NAD(P)-binding Rossmann-fold domains"/>
    <property type="match status" value="1"/>
</dbReference>
<dbReference type="PANTHER" id="PTHR44196">
    <property type="entry name" value="DEHYDROGENASE/REDUCTASE SDR FAMILY MEMBER 7B"/>
    <property type="match status" value="1"/>
</dbReference>
<comment type="caution">
    <text evidence="4">The sequence shown here is derived from an EMBL/GenBank/DDBJ whole genome shotgun (WGS) entry which is preliminary data.</text>
</comment>
<evidence type="ECO:0000313" key="4">
    <source>
        <dbReference type="EMBL" id="RCG32079.1"/>
    </source>
</evidence>
<evidence type="ECO:0000256" key="1">
    <source>
        <dbReference type="ARBA" id="ARBA00006484"/>
    </source>
</evidence>
<dbReference type="SMART" id="SM00822">
    <property type="entry name" value="PKS_KR"/>
    <property type="match status" value="1"/>
</dbReference>
<dbReference type="PANTHER" id="PTHR44196:SF1">
    <property type="entry name" value="DEHYDROGENASE_REDUCTASE SDR FAMILY MEMBER 7B"/>
    <property type="match status" value="1"/>
</dbReference>